<keyword evidence="5" id="KW-0695">RNA-directed DNA polymerase</keyword>
<dbReference type="Gene3D" id="3.30.70.330">
    <property type="match status" value="1"/>
</dbReference>
<dbReference type="GO" id="GO:0003964">
    <property type="term" value="F:RNA-directed DNA polymerase activity"/>
    <property type="evidence" value="ECO:0007669"/>
    <property type="project" value="UniProtKB-KW"/>
</dbReference>
<dbReference type="SMART" id="SM00360">
    <property type="entry name" value="RRM"/>
    <property type="match status" value="1"/>
</dbReference>
<dbReference type="EMBL" id="PKPP01009409">
    <property type="protein sequence ID" value="PWA48326.1"/>
    <property type="molecule type" value="Genomic_DNA"/>
</dbReference>
<evidence type="ECO:0000256" key="3">
    <source>
        <dbReference type="SAM" id="MobiDB-lite"/>
    </source>
</evidence>
<evidence type="ECO:0000313" key="6">
    <source>
        <dbReference type="Proteomes" id="UP000245207"/>
    </source>
</evidence>
<keyword evidence="6" id="KW-1185">Reference proteome</keyword>
<feature type="region of interest" description="Disordered" evidence="3">
    <location>
        <begin position="426"/>
        <end position="447"/>
    </location>
</feature>
<keyword evidence="2" id="KW-0175">Coiled coil</keyword>
<dbReference type="Proteomes" id="UP000245207">
    <property type="component" value="Unassembled WGS sequence"/>
</dbReference>
<evidence type="ECO:0000256" key="2">
    <source>
        <dbReference type="SAM" id="Coils"/>
    </source>
</evidence>
<dbReference type="InterPro" id="IPR036691">
    <property type="entry name" value="Endo/exonu/phosph_ase_sf"/>
</dbReference>
<reference evidence="5 6" key="1">
    <citation type="journal article" date="2018" name="Mol. Plant">
        <title>The genome of Artemisia annua provides insight into the evolution of Asteraceae family and artemisinin biosynthesis.</title>
        <authorList>
            <person name="Shen Q."/>
            <person name="Zhang L."/>
            <person name="Liao Z."/>
            <person name="Wang S."/>
            <person name="Yan T."/>
            <person name="Shi P."/>
            <person name="Liu M."/>
            <person name="Fu X."/>
            <person name="Pan Q."/>
            <person name="Wang Y."/>
            <person name="Lv Z."/>
            <person name="Lu X."/>
            <person name="Zhang F."/>
            <person name="Jiang W."/>
            <person name="Ma Y."/>
            <person name="Chen M."/>
            <person name="Hao X."/>
            <person name="Li L."/>
            <person name="Tang Y."/>
            <person name="Lv G."/>
            <person name="Zhou Y."/>
            <person name="Sun X."/>
            <person name="Brodelius P.E."/>
            <person name="Rose J.K.C."/>
            <person name="Tang K."/>
        </authorList>
    </citation>
    <scope>NUCLEOTIDE SEQUENCE [LARGE SCALE GENOMIC DNA]</scope>
    <source>
        <strain evidence="6">cv. Huhao1</strain>
        <tissue evidence="5">Leaf</tissue>
    </source>
</reference>
<dbReference type="InterPro" id="IPR000504">
    <property type="entry name" value="RRM_dom"/>
</dbReference>
<gene>
    <name evidence="5" type="ORF">CTI12_AA492200</name>
</gene>
<dbReference type="Gene3D" id="3.60.10.10">
    <property type="entry name" value="Endonuclease/exonuclease/phosphatase"/>
    <property type="match status" value="1"/>
</dbReference>
<evidence type="ECO:0000256" key="1">
    <source>
        <dbReference type="PROSITE-ProRule" id="PRU00176"/>
    </source>
</evidence>
<dbReference type="SUPFAM" id="SSF56219">
    <property type="entry name" value="DNase I-like"/>
    <property type="match status" value="1"/>
</dbReference>
<dbReference type="CDD" id="cd00590">
    <property type="entry name" value="RRM_SF"/>
    <property type="match status" value="1"/>
</dbReference>
<feature type="domain" description="RRM" evidence="4">
    <location>
        <begin position="65"/>
        <end position="142"/>
    </location>
</feature>
<keyword evidence="5" id="KW-0548">Nucleotidyltransferase</keyword>
<evidence type="ECO:0000313" key="5">
    <source>
        <dbReference type="EMBL" id="PWA48326.1"/>
    </source>
</evidence>
<keyword evidence="5" id="KW-0808">Transferase</keyword>
<evidence type="ECO:0000259" key="4">
    <source>
        <dbReference type="PROSITE" id="PS50102"/>
    </source>
</evidence>
<protein>
    <submittedName>
        <fullName evidence="5">RNA-directed DNA polymerase, eukaryota</fullName>
    </submittedName>
</protein>
<proteinExistence type="predicted"/>
<keyword evidence="1" id="KW-0694">RNA-binding</keyword>
<dbReference type="PANTHER" id="PTHR33710:SF64">
    <property type="entry name" value="ENDONUCLEASE_EXONUCLEASE_PHOSPHATASE DOMAIN-CONTAINING PROTEIN"/>
    <property type="match status" value="1"/>
</dbReference>
<dbReference type="PANTHER" id="PTHR33710">
    <property type="entry name" value="BNAC02G09200D PROTEIN"/>
    <property type="match status" value="1"/>
</dbReference>
<dbReference type="Pfam" id="PF00076">
    <property type="entry name" value="RRM_1"/>
    <property type="match status" value="1"/>
</dbReference>
<dbReference type="InterPro" id="IPR035979">
    <property type="entry name" value="RBD_domain_sf"/>
</dbReference>
<dbReference type="Pfam" id="PF13966">
    <property type="entry name" value="zf-RVT"/>
    <property type="match status" value="1"/>
</dbReference>
<feature type="coiled-coil region" evidence="2">
    <location>
        <begin position="909"/>
        <end position="936"/>
    </location>
</feature>
<dbReference type="SUPFAM" id="SSF54928">
    <property type="entry name" value="RNA-binding domain, RBD"/>
    <property type="match status" value="1"/>
</dbReference>
<comment type="caution">
    <text evidence="5">The sequence shown here is derived from an EMBL/GenBank/DDBJ whole genome shotgun (WGS) entry which is preliminary data.</text>
</comment>
<sequence>MEYINTIINSLKVVHKQRTIQPSKLKPIFLSTKHLMVEEWTHVPTRRNKGKQNQIGHDKGIRDVTKFYVSNFPNGCTPWEVKEFFGHFGEVVGSYIAKKRDKEGNRFGFISFRKVSNVVDMEKRMNGTKMGCFRLKVNIARFAVENVGLKELEVRVDRKQDKHDRPKEWKHDKQEVDWQSKGPGHSSHPGVGLSYRAVLGGKTFKDASPSVMPVCRSIIVPDNVVAFYDIRGRALIGKVRNLKTLTSMKQICEDNLVGGFNIVYAGGLSLLLNFHEKEDAVEMLLNKEVWSKWFSDLVLWEGQAMPFERVAWLKIHGVPINLATDEVYDDISSLFGKIVFPSHLCLDDGDISVGFVGILVGDGKIINDSVDLKWANKVFRTWITEEKGNWEPECVGVVEKKVAVPNDGPVDNDGISSPVKIHDPMTEEVREVNESSEADLEEGELREPMHGEVGDINSMHACSLGATLELAANLSGVDEAEVKCNSFTFNSSLSGPKPNKRHIKLNKKRNQRVYNIIHSPSNIARPKKRSRNEDNDPFDLDRLLGIFHKEKESQGDLQSKEYESPRQSVDGGALDLIRDALAPESLVDGAGETDHVVDEGDPLVQEVEATVAIGAVLGANLAGHEGLVKKVIVNEGLGGLDKVSWLNKLKKENGVDFLAVQETKDESLSKFEGSSIWGNKNFGLEFVGSTGQSGGILSMWDKGRFLLISSSKARNYLLVSGRIKGSNELVNIINVYAPQGVVAKCELWGTIESLVSSLEGMWIILGDFNAVRFPDERMGSVFKSSCARNFNSFIHNAGLLEYSLNGRKLSKIDRVLVCNCFFNKWPDACLRVLSGSNSDHFPLLLTTVSKNFGPKPFRVFNSWLSKDGFEDVVSSAAGFVGDSVSPDVNLMKKFGRIRDSIKIWKEEMLKKESVVVEEARMEIEKLEVEMESRELEEYEEWIYSENKMVLKDSECRGGLLKNVVFVRSFTAGMLAVFRSPIRSWDFLPVRNNLNGVWSNIVKVLSRTVVSGLPLRRFFKGKVGNGIDTSFWIDPWILNVPLMVVCPNLFRVDSDKRCKVSDRLVRTDSGISRVWNWKRSVSEVDVRAEMDVLNSLLDAAVLSDAKDCWGWIGIGNGVFSVKAVRELMYVDMDFSNNSVYKWCKWIPKKCNIFGWRAEMGRIPTACALRHRNIQIVDASCVFCGDAEETVDHLFTGCILASRVWQHISSWCKVKNFFAFSFKDLLDVHNFVGLSGRAKYIFYGIIIIGCWCIWRARNHQKFLGKKAKFVDIIGDIKVLGFLWVKNRAKVHSLNWDLWSKFVIM</sequence>
<name>A0A2U1LH66_ARTAN</name>
<dbReference type="InterPro" id="IPR026960">
    <property type="entry name" value="RVT-Znf"/>
</dbReference>
<dbReference type="InterPro" id="IPR012677">
    <property type="entry name" value="Nucleotide-bd_a/b_plait_sf"/>
</dbReference>
<feature type="region of interest" description="Disordered" evidence="3">
    <location>
        <begin position="160"/>
        <end position="189"/>
    </location>
</feature>
<feature type="compositionally biased region" description="Basic and acidic residues" evidence="3">
    <location>
        <begin position="160"/>
        <end position="178"/>
    </location>
</feature>
<dbReference type="PROSITE" id="PS50102">
    <property type="entry name" value="RRM"/>
    <property type="match status" value="1"/>
</dbReference>
<dbReference type="GO" id="GO:0003723">
    <property type="term" value="F:RNA binding"/>
    <property type="evidence" value="ECO:0007669"/>
    <property type="project" value="UniProtKB-UniRule"/>
</dbReference>
<dbReference type="OrthoDB" id="8942927at2759"/>
<organism evidence="5 6">
    <name type="scientific">Artemisia annua</name>
    <name type="common">Sweet wormwood</name>
    <dbReference type="NCBI Taxonomy" id="35608"/>
    <lineage>
        <taxon>Eukaryota</taxon>
        <taxon>Viridiplantae</taxon>
        <taxon>Streptophyta</taxon>
        <taxon>Embryophyta</taxon>
        <taxon>Tracheophyta</taxon>
        <taxon>Spermatophyta</taxon>
        <taxon>Magnoliopsida</taxon>
        <taxon>eudicotyledons</taxon>
        <taxon>Gunneridae</taxon>
        <taxon>Pentapetalae</taxon>
        <taxon>asterids</taxon>
        <taxon>campanulids</taxon>
        <taxon>Asterales</taxon>
        <taxon>Asteraceae</taxon>
        <taxon>Asteroideae</taxon>
        <taxon>Anthemideae</taxon>
        <taxon>Artemisiinae</taxon>
        <taxon>Artemisia</taxon>
    </lineage>
</organism>
<accession>A0A2U1LH66</accession>